<dbReference type="AlphaFoldDB" id="A0A5N8WZ63"/>
<feature type="region of interest" description="Disordered" evidence="1">
    <location>
        <begin position="1"/>
        <end position="36"/>
    </location>
</feature>
<evidence type="ECO:0000256" key="1">
    <source>
        <dbReference type="SAM" id="MobiDB-lite"/>
    </source>
</evidence>
<keyword evidence="3" id="KW-1185">Reference proteome</keyword>
<feature type="compositionally biased region" description="Polar residues" evidence="1">
    <location>
        <begin position="1"/>
        <end position="10"/>
    </location>
</feature>
<organism evidence="2 3">
    <name type="scientific">Streptomyces acidicola</name>
    <dbReference type="NCBI Taxonomy" id="2596892"/>
    <lineage>
        <taxon>Bacteria</taxon>
        <taxon>Bacillati</taxon>
        <taxon>Actinomycetota</taxon>
        <taxon>Actinomycetes</taxon>
        <taxon>Kitasatosporales</taxon>
        <taxon>Streptomycetaceae</taxon>
        <taxon>Streptomyces</taxon>
    </lineage>
</organism>
<protein>
    <submittedName>
        <fullName evidence="2">Uncharacterized protein</fullName>
    </submittedName>
</protein>
<dbReference type="EMBL" id="VMNX01000133">
    <property type="protein sequence ID" value="MPY52362.1"/>
    <property type="molecule type" value="Genomic_DNA"/>
</dbReference>
<accession>A0A5N8WZ63</accession>
<name>A0A5N8WZ63_9ACTN</name>
<dbReference type="Proteomes" id="UP000373149">
    <property type="component" value="Unassembled WGS sequence"/>
</dbReference>
<evidence type="ECO:0000313" key="3">
    <source>
        <dbReference type="Proteomes" id="UP000373149"/>
    </source>
</evidence>
<sequence>MKHLSSQLPFTKNHLPQEPPPPRATPTGATSTENHSTRTAGWAMIDGMFRHAFVLAASAPVADAPKAALLIVAAAPDGARS</sequence>
<reference evidence="2 3" key="1">
    <citation type="submission" date="2019-09" db="EMBL/GenBank/DDBJ databases">
        <authorList>
            <person name="Duangmal K."/>
            <person name="Teo W.F.A."/>
            <person name="Lipun K."/>
        </authorList>
    </citation>
    <scope>NUCLEOTIDE SEQUENCE [LARGE SCALE GENOMIC DNA]</scope>
    <source>
        <strain evidence="2 3">K1PN6</strain>
    </source>
</reference>
<proteinExistence type="predicted"/>
<evidence type="ECO:0000313" key="2">
    <source>
        <dbReference type="EMBL" id="MPY52362.1"/>
    </source>
</evidence>
<comment type="caution">
    <text evidence="2">The sequence shown here is derived from an EMBL/GenBank/DDBJ whole genome shotgun (WGS) entry which is preliminary data.</text>
</comment>
<gene>
    <name evidence="2" type="ORF">FPZ41_28845</name>
</gene>